<evidence type="ECO:0000313" key="2">
    <source>
        <dbReference type="Proteomes" id="UP001165063"/>
    </source>
</evidence>
<organism evidence="1 2">
    <name type="scientific">Ambrosiozyma monospora</name>
    <name type="common">Yeast</name>
    <name type="synonym">Endomycopsis monosporus</name>
    <dbReference type="NCBI Taxonomy" id="43982"/>
    <lineage>
        <taxon>Eukaryota</taxon>
        <taxon>Fungi</taxon>
        <taxon>Dikarya</taxon>
        <taxon>Ascomycota</taxon>
        <taxon>Saccharomycotina</taxon>
        <taxon>Pichiomycetes</taxon>
        <taxon>Pichiales</taxon>
        <taxon>Pichiaceae</taxon>
        <taxon>Ambrosiozyma</taxon>
    </lineage>
</organism>
<keyword evidence="2" id="KW-1185">Reference proteome</keyword>
<proteinExistence type="predicted"/>
<dbReference type="Proteomes" id="UP001165063">
    <property type="component" value="Unassembled WGS sequence"/>
</dbReference>
<protein>
    <submittedName>
        <fullName evidence="1">Unnamed protein product</fullName>
    </submittedName>
</protein>
<dbReference type="AlphaFoldDB" id="A0A9W6YYA0"/>
<name>A0A9W6YYA0_AMBMO</name>
<accession>A0A9W6YYA0</accession>
<reference evidence="1" key="1">
    <citation type="submission" date="2023-04" db="EMBL/GenBank/DDBJ databases">
        <title>Ambrosiozyma monospora NBRC 1965.</title>
        <authorList>
            <person name="Ichikawa N."/>
            <person name="Sato H."/>
            <person name="Tonouchi N."/>
        </authorList>
    </citation>
    <scope>NUCLEOTIDE SEQUENCE</scope>
    <source>
        <strain evidence="1">NBRC 1965</strain>
    </source>
</reference>
<evidence type="ECO:0000313" key="1">
    <source>
        <dbReference type="EMBL" id="GMG51567.1"/>
    </source>
</evidence>
<gene>
    <name evidence="1" type="ORF">Amon01_000724800</name>
</gene>
<dbReference type="EMBL" id="BSXU01005218">
    <property type="protein sequence ID" value="GMG51567.1"/>
    <property type="molecule type" value="Genomic_DNA"/>
</dbReference>
<sequence>MKICLAWALGNGHMWVSVTTLHELDGNFKKFVCILQLISKDRELGTWNLELGTWKKPREGENKEVLKGIEANWETSQRKKDDRVRDHPLDKHVSAIVPASSIYNLLDPLVPYYISKLLPDELH</sequence>
<comment type="caution">
    <text evidence="1">The sequence shown here is derived from an EMBL/GenBank/DDBJ whole genome shotgun (WGS) entry which is preliminary data.</text>
</comment>